<evidence type="ECO:0000313" key="1">
    <source>
        <dbReference type="EMBL" id="GMA93284.1"/>
    </source>
</evidence>
<reference evidence="2" key="1">
    <citation type="journal article" date="2014" name="Int. J. Syst. Evol. Microbiol.">
        <title>Complete genome of a new Firmicutes species belonging to the dominant human colonic microbiota ('Ruminococcus bicirculans') reveals two chromosomes and a selective capacity to utilize plant glucans.</title>
        <authorList>
            <consortium name="NISC Comparative Sequencing Program"/>
            <person name="Wegmann U."/>
            <person name="Louis P."/>
            <person name="Goesmann A."/>
            <person name="Henrissat B."/>
            <person name="Duncan S.H."/>
            <person name="Flint H.J."/>
        </authorList>
    </citation>
    <scope>NUCLEOTIDE SEQUENCE</scope>
    <source>
        <strain evidence="2">NBRC 108894</strain>
    </source>
</reference>
<sequence length="91" mass="10316">MTGRRGDYATATPAMQRPAYEVGAPVEPRIPVQGAQRGIVTARHANGQTHAWMYRVRWAGPYGWEDTYAELQLRPAEQDDRGCYVIEVPLW</sequence>
<accession>A0ABQ6K8Z7</accession>
<dbReference type="EMBL" id="BSVB01000001">
    <property type="protein sequence ID" value="GMA97185.1"/>
    <property type="molecule type" value="Genomic_DNA"/>
</dbReference>
<organism evidence="2 3">
    <name type="scientific">Pseudolysinimonas kribbensis</name>
    <dbReference type="NCBI Taxonomy" id="433641"/>
    <lineage>
        <taxon>Bacteria</taxon>
        <taxon>Bacillati</taxon>
        <taxon>Actinomycetota</taxon>
        <taxon>Actinomycetes</taxon>
        <taxon>Micrococcales</taxon>
        <taxon>Microbacteriaceae</taxon>
        <taxon>Pseudolysinimonas</taxon>
    </lineage>
</organism>
<dbReference type="Proteomes" id="UP001157034">
    <property type="component" value="Unassembled WGS sequence"/>
</dbReference>
<proteinExistence type="predicted"/>
<protein>
    <submittedName>
        <fullName evidence="2">Uncharacterized protein</fullName>
    </submittedName>
</protein>
<gene>
    <name evidence="1" type="ORF">GCM10025881_01080</name>
    <name evidence="2" type="ORF">GCM10025881_40090</name>
</gene>
<name>A0ABQ6K8Z7_9MICO</name>
<dbReference type="EMBL" id="BSVB01000001">
    <property type="protein sequence ID" value="GMA93284.1"/>
    <property type="molecule type" value="Genomic_DNA"/>
</dbReference>
<reference evidence="3" key="2">
    <citation type="journal article" date="2019" name="Int. J. Syst. Evol. Microbiol.">
        <title>The Global Catalogue of Microorganisms (GCM) 10K type strain sequencing project: providing services to taxonomists for standard genome sequencing and annotation.</title>
        <authorList>
            <consortium name="The Broad Institute Genomics Platform"/>
            <consortium name="The Broad Institute Genome Sequencing Center for Infectious Disease"/>
            <person name="Wu L."/>
            <person name="Ma J."/>
        </authorList>
    </citation>
    <scope>NUCLEOTIDE SEQUENCE [LARGE SCALE GENOMIC DNA]</scope>
    <source>
        <strain evidence="3">NBRC 108894</strain>
    </source>
</reference>
<dbReference type="RefSeq" id="WP_284252005.1">
    <property type="nucleotide sequence ID" value="NZ_BAAAQO010000004.1"/>
</dbReference>
<reference evidence="2" key="3">
    <citation type="submission" date="2023-02" db="EMBL/GenBank/DDBJ databases">
        <authorList>
            <person name="Sun Q."/>
            <person name="Mori K."/>
        </authorList>
    </citation>
    <scope>NUCLEOTIDE SEQUENCE</scope>
    <source>
        <strain evidence="2">NBRC 108894</strain>
    </source>
</reference>
<evidence type="ECO:0000313" key="2">
    <source>
        <dbReference type="EMBL" id="GMA97185.1"/>
    </source>
</evidence>
<keyword evidence="3" id="KW-1185">Reference proteome</keyword>
<comment type="caution">
    <text evidence="2">The sequence shown here is derived from an EMBL/GenBank/DDBJ whole genome shotgun (WGS) entry which is preliminary data.</text>
</comment>
<evidence type="ECO:0000313" key="3">
    <source>
        <dbReference type="Proteomes" id="UP001157034"/>
    </source>
</evidence>